<accession>A0A1G5YHA5</accession>
<dbReference type="AlphaFoldDB" id="A0A1G5YHA5"/>
<gene>
    <name evidence="1" type="ORF">SAMN03080617_02545</name>
</gene>
<name>A0A1G5YHA5_9BACT</name>
<keyword evidence="2" id="KW-1185">Reference proteome</keyword>
<reference evidence="2" key="1">
    <citation type="submission" date="2016-10" db="EMBL/GenBank/DDBJ databases">
        <authorList>
            <person name="Varghese N."/>
            <person name="Submissions S."/>
        </authorList>
    </citation>
    <scope>NUCLEOTIDE SEQUENCE [LARGE SCALE GENOMIC DNA]</scope>
    <source>
        <strain evidence="2">DSM 22703</strain>
    </source>
</reference>
<dbReference type="EMBL" id="FMXE01000017">
    <property type="protein sequence ID" value="SDA82098.1"/>
    <property type="molecule type" value="Genomic_DNA"/>
</dbReference>
<evidence type="ECO:0000313" key="1">
    <source>
        <dbReference type="EMBL" id="SDA82098.1"/>
    </source>
</evidence>
<dbReference type="Proteomes" id="UP000198756">
    <property type="component" value="Unassembled WGS sequence"/>
</dbReference>
<protein>
    <submittedName>
        <fullName evidence="1">Uncharacterized protein</fullName>
    </submittedName>
</protein>
<proteinExistence type="predicted"/>
<sequence length="40" mass="5018">MKNKFFAYELKHEEIQSKQFLLPKELRKISPRWFFIGYLI</sequence>
<dbReference type="STRING" id="279824.SAMN03080617_02545"/>
<dbReference type="RefSeq" id="WP_262481056.1">
    <property type="nucleotide sequence ID" value="NZ_FMXE01000017.1"/>
</dbReference>
<organism evidence="1 2">
    <name type="scientific">Algoriphagus alkaliphilus</name>
    <dbReference type="NCBI Taxonomy" id="279824"/>
    <lineage>
        <taxon>Bacteria</taxon>
        <taxon>Pseudomonadati</taxon>
        <taxon>Bacteroidota</taxon>
        <taxon>Cytophagia</taxon>
        <taxon>Cytophagales</taxon>
        <taxon>Cyclobacteriaceae</taxon>
        <taxon>Algoriphagus</taxon>
    </lineage>
</organism>
<evidence type="ECO:0000313" key="2">
    <source>
        <dbReference type="Proteomes" id="UP000198756"/>
    </source>
</evidence>